<keyword evidence="3" id="KW-1185">Reference proteome</keyword>
<dbReference type="Proteomes" id="UP000265742">
    <property type="component" value="Unassembled WGS sequence"/>
</dbReference>
<name>A0A3A1U0S1_9MICO</name>
<feature type="transmembrane region" description="Helical" evidence="1">
    <location>
        <begin position="32"/>
        <end position="55"/>
    </location>
</feature>
<evidence type="ECO:0000313" key="2">
    <source>
        <dbReference type="EMBL" id="RIX29963.1"/>
    </source>
</evidence>
<feature type="transmembrane region" description="Helical" evidence="1">
    <location>
        <begin position="7"/>
        <end position="26"/>
    </location>
</feature>
<gene>
    <name evidence="2" type="ORF">D1781_00320</name>
</gene>
<evidence type="ECO:0000256" key="1">
    <source>
        <dbReference type="SAM" id="Phobius"/>
    </source>
</evidence>
<protein>
    <submittedName>
        <fullName evidence="2">Uncharacterized protein</fullName>
    </submittedName>
</protein>
<organism evidence="2 3">
    <name type="scientific">Amnibacterium setariae</name>
    <dbReference type="NCBI Taxonomy" id="2306585"/>
    <lineage>
        <taxon>Bacteria</taxon>
        <taxon>Bacillati</taxon>
        <taxon>Actinomycetota</taxon>
        <taxon>Actinomycetes</taxon>
        <taxon>Micrococcales</taxon>
        <taxon>Microbacteriaceae</taxon>
        <taxon>Amnibacterium</taxon>
    </lineage>
</organism>
<evidence type="ECO:0000313" key="3">
    <source>
        <dbReference type="Proteomes" id="UP000265742"/>
    </source>
</evidence>
<proteinExistence type="predicted"/>
<sequence>MDSWLRLLWIAGSLMVLGGLLLLGSSGQAAQWVLGGVVMFGGILALLLGIALSAVESMRSK</sequence>
<dbReference type="AlphaFoldDB" id="A0A3A1U0S1"/>
<keyword evidence="1" id="KW-0812">Transmembrane</keyword>
<keyword evidence="1" id="KW-0472">Membrane</keyword>
<keyword evidence="1" id="KW-1133">Transmembrane helix</keyword>
<dbReference type="EMBL" id="QXTG01000001">
    <property type="protein sequence ID" value="RIX29963.1"/>
    <property type="molecule type" value="Genomic_DNA"/>
</dbReference>
<accession>A0A3A1U0S1</accession>
<comment type="caution">
    <text evidence="2">The sequence shown here is derived from an EMBL/GenBank/DDBJ whole genome shotgun (WGS) entry which is preliminary data.</text>
</comment>
<reference evidence="3" key="1">
    <citation type="submission" date="2018-09" db="EMBL/GenBank/DDBJ databases">
        <authorList>
            <person name="Kim I."/>
        </authorList>
    </citation>
    <scope>NUCLEOTIDE SEQUENCE [LARGE SCALE GENOMIC DNA]</scope>
    <source>
        <strain evidence="3">DD4a</strain>
    </source>
</reference>